<dbReference type="HOGENOM" id="CLU_2439497_0_0_11"/>
<evidence type="ECO:0000313" key="3">
    <source>
        <dbReference type="EMBL" id="MBP2068104.1"/>
    </source>
</evidence>
<proteinExistence type="predicted"/>
<dbReference type="Proteomes" id="UP000756710">
    <property type="component" value="Unassembled WGS sequence"/>
</dbReference>
<evidence type="ECO:0000259" key="1">
    <source>
        <dbReference type="Pfam" id="PF00550"/>
    </source>
</evidence>
<sequence>MTAESEARPRITTDAVRELLSDPKIFADLPPVLDDDAELALDSLGLVWFLHQLELRYGLEIEPADAFLAEFTSIRRITDYLAGVHGP</sequence>
<dbReference type="RefSeq" id="WP_044567035.1">
    <property type="nucleotide sequence ID" value="NZ_BAABDR010000033.1"/>
</dbReference>
<dbReference type="Gene3D" id="1.10.1200.10">
    <property type="entry name" value="ACP-like"/>
    <property type="match status" value="1"/>
</dbReference>
<evidence type="ECO:0000313" key="4">
    <source>
        <dbReference type="Proteomes" id="UP000756710"/>
    </source>
</evidence>
<gene>
    <name evidence="3" type="ORF">J2Z30_009173</name>
    <name evidence="2" type="ORF">SIRAN669</name>
</gene>
<dbReference type="InterPro" id="IPR036736">
    <property type="entry name" value="ACP-like_sf"/>
</dbReference>
<accession>A0A060ZD49</accession>
<dbReference type="SUPFAM" id="SSF47336">
    <property type="entry name" value="ACP-like"/>
    <property type="match status" value="1"/>
</dbReference>
<dbReference type="Pfam" id="PF00550">
    <property type="entry name" value="PP-binding"/>
    <property type="match status" value="1"/>
</dbReference>
<dbReference type="InterPro" id="IPR009081">
    <property type="entry name" value="PP-bd_ACP"/>
</dbReference>
<dbReference type="EMBL" id="LK022848">
    <property type="protein sequence ID" value="CDR02214.1"/>
    <property type="molecule type" value="Genomic_DNA"/>
</dbReference>
<dbReference type="EMBL" id="JAGGLR010000036">
    <property type="protein sequence ID" value="MBP2068104.1"/>
    <property type="molecule type" value="Genomic_DNA"/>
</dbReference>
<dbReference type="AlphaFoldDB" id="A0A060ZD49"/>
<organism evidence="2">
    <name type="scientific">Streptomyces iranensis</name>
    <dbReference type="NCBI Taxonomy" id="576784"/>
    <lineage>
        <taxon>Bacteria</taxon>
        <taxon>Bacillati</taxon>
        <taxon>Actinomycetota</taxon>
        <taxon>Actinomycetes</taxon>
        <taxon>Kitasatosporales</taxon>
        <taxon>Streptomycetaceae</taxon>
        <taxon>Streptomyces</taxon>
        <taxon>Streptomyces violaceusniger group</taxon>
    </lineage>
</organism>
<feature type="domain" description="Carrier" evidence="1">
    <location>
        <begin position="37"/>
        <end position="81"/>
    </location>
</feature>
<evidence type="ECO:0000313" key="2">
    <source>
        <dbReference type="EMBL" id="CDR02214.1"/>
    </source>
</evidence>
<keyword evidence="4" id="KW-1185">Reference proteome</keyword>
<protein>
    <submittedName>
        <fullName evidence="3">Acyl carrier protein</fullName>
    </submittedName>
</protein>
<name>A0A060ZD49_9ACTN</name>
<reference evidence="3 4" key="2">
    <citation type="submission" date="2021-03" db="EMBL/GenBank/DDBJ databases">
        <title>Genomic Encyclopedia of Type Strains, Phase IV (KMG-IV): sequencing the most valuable type-strain genomes for metagenomic binning, comparative biology and taxonomic classification.</title>
        <authorList>
            <person name="Goeker M."/>
        </authorList>
    </citation>
    <scope>NUCLEOTIDE SEQUENCE [LARGE SCALE GENOMIC DNA]</scope>
    <source>
        <strain evidence="3 4">DSM 41954</strain>
    </source>
</reference>
<dbReference type="GeneID" id="32468643"/>
<reference evidence="2" key="1">
    <citation type="submission" date="2014-05" db="EMBL/GenBank/DDBJ databases">
        <authorList>
            <person name="Horn Fabian"/>
        </authorList>
    </citation>
    <scope>NUCLEOTIDE SEQUENCE</scope>
</reference>